<keyword evidence="2" id="KW-1185">Reference proteome</keyword>
<dbReference type="SUPFAM" id="SSF52047">
    <property type="entry name" value="RNI-like"/>
    <property type="match status" value="1"/>
</dbReference>
<dbReference type="GeneID" id="18908153"/>
<evidence type="ECO:0000313" key="1">
    <source>
        <dbReference type="EMBL" id="EKM50656.1"/>
    </source>
</evidence>
<dbReference type="InterPro" id="IPR032675">
    <property type="entry name" value="LRR_dom_sf"/>
</dbReference>
<dbReference type="RefSeq" id="XP_007400924.1">
    <property type="nucleotide sequence ID" value="XM_007400862.1"/>
</dbReference>
<dbReference type="EMBL" id="JH930478">
    <property type="protein sequence ID" value="EKM50656.1"/>
    <property type="molecule type" value="Genomic_DNA"/>
</dbReference>
<gene>
    <name evidence="1" type="ORF">PHACADRAFT_130044</name>
</gene>
<evidence type="ECO:0000313" key="2">
    <source>
        <dbReference type="Proteomes" id="UP000008370"/>
    </source>
</evidence>
<dbReference type="InParanoid" id="K5ULU5"/>
<dbReference type="Proteomes" id="UP000008370">
    <property type="component" value="Unassembled WGS sequence"/>
</dbReference>
<dbReference type="Gene3D" id="3.80.10.10">
    <property type="entry name" value="Ribonuclease Inhibitor"/>
    <property type="match status" value="1"/>
</dbReference>
<dbReference type="HOGENOM" id="CLU_021164_6_0_1"/>
<proteinExistence type="predicted"/>
<dbReference type="PANTHER" id="PTHR47186:SF3">
    <property type="entry name" value="OS09G0267800 PROTEIN"/>
    <property type="match status" value="1"/>
</dbReference>
<dbReference type="AlphaFoldDB" id="K5ULU5"/>
<dbReference type="KEGG" id="pco:PHACADRAFT_130044"/>
<protein>
    <recommendedName>
        <fullName evidence="3">F-box domain-containing protein</fullName>
    </recommendedName>
</protein>
<organism evidence="1 2">
    <name type="scientific">Phanerochaete carnosa (strain HHB-10118-sp)</name>
    <name type="common">White-rot fungus</name>
    <name type="synonym">Peniophora carnosa</name>
    <dbReference type="NCBI Taxonomy" id="650164"/>
    <lineage>
        <taxon>Eukaryota</taxon>
        <taxon>Fungi</taxon>
        <taxon>Dikarya</taxon>
        <taxon>Basidiomycota</taxon>
        <taxon>Agaricomycotina</taxon>
        <taxon>Agaricomycetes</taxon>
        <taxon>Polyporales</taxon>
        <taxon>Phanerochaetaceae</taxon>
        <taxon>Phanerochaete</taxon>
    </lineage>
</organism>
<name>K5ULU5_PHACS</name>
<dbReference type="PANTHER" id="PTHR47186">
    <property type="entry name" value="LEUCINE-RICH REPEAT-CONTAINING PROTEIN 57"/>
    <property type="match status" value="1"/>
</dbReference>
<sequence length="484" mass="54071">MMHSALLIDEIIQVVLEHCADWPAPQYRRTLAQLARCCKAWKDPALDRLWRKLDSVDPLERLADGKSVEEFDLYATRVKHILFSRAPRLPMVRGDHAPLPNLKSIILKDHGCSIPSDYLLCSSLEELEIDLRRTRTRDAVSPIRTSDSLSTVLQNNPSLQTSLRFLRVKGLISTAFNDIMSSFQSLRSLVLLAGNTLNTRTLAALGSLSNLQDIYVHASHVDAGDFSEAVSRHVSQPFASLRSLRIRAQRSLICAILEVLPPSTLTSLYLETEEPAQGPSAWQPTFTLIAVKAADTLVELTLDQILDPEEIMLDQSDSSDTRFALDTLQPLSKLRALHRLTIDAMLLPDFTDEDIDQMAGWWPRLEHLNLGSLPDVQEHAENWVPKVTVEALRSLAKRCPSLRTLTIPLDVSSCKTAAVPRSGDKTSVVRQKTLERLFVGTSPAEEDIGSFVRSVVDIFPCVREIECTSAERPLSLEVQVVFKD</sequence>
<reference evidence="1 2" key="1">
    <citation type="journal article" date="2012" name="BMC Genomics">
        <title>Comparative genomics of the white-rot fungi, Phanerochaete carnosa and P. chrysosporium, to elucidate the genetic basis of the distinct wood types they colonize.</title>
        <authorList>
            <person name="Suzuki H."/>
            <person name="MacDonald J."/>
            <person name="Syed K."/>
            <person name="Salamov A."/>
            <person name="Hori C."/>
            <person name="Aerts A."/>
            <person name="Henrissat B."/>
            <person name="Wiebenga A."/>
            <person name="vanKuyk P.A."/>
            <person name="Barry K."/>
            <person name="Lindquist E."/>
            <person name="LaButti K."/>
            <person name="Lapidus A."/>
            <person name="Lucas S."/>
            <person name="Coutinho P."/>
            <person name="Gong Y."/>
            <person name="Samejima M."/>
            <person name="Mahadevan R."/>
            <person name="Abou-Zaid M."/>
            <person name="de Vries R.P."/>
            <person name="Igarashi K."/>
            <person name="Yadav J.S."/>
            <person name="Grigoriev I.V."/>
            <person name="Master E.R."/>
        </authorList>
    </citation>
    <scope>NUCLEOTIDE SEQUENCE [LARGE SCALE GENOMIC DNA]</scope>
    <source>
        <strain evidence="1 2">HHB-10118-sp</strain>
    </source>
</reference>
<dbReference type="OrthoDB" id="2663142at2759"/>
<evidence type="ECO:0008006" key="3">
    <source>
        <dbReference type="Google" id="ProtNLM"/>
    </source>
</evidence>
<accession>K5ULU5</accession>
<feature type="non-terminal residue" evidence="1">
    <location>
        <position position="484"/>
    </location>
</feature>